<comment type="caution">
    <text evidence="7">The sequence shown here is derived from an EMBL/GenBank/DDBJ whole genome shotgun (WGS) entry which is preliminary data.</text>
</comment>
<dbReference type="InterPro" id="IPR036995">
    <property type="entry name" value="MPG_sf"/>
</dbReference>
<keyword evidence="7" id="KW-0326">Glycosidase</keyword>
<gene>
    <name evidence="7" type="ORF">ACFOLH_18205</name>
</gene>
<evidence type="ECO:0000313" key="8">
    <source>
        <dbReference type="Proteomes" id="UP001595685"/>
    </source>
</evidence>
<keyword evidence="3 5" id="KW-0378">Hydrolase</keyword>
<accession>A0ABV7WK79</accession>
<feature type="region of interest" description="Disordered" evidence="6">
    <location>
        <begin position="211"/>
        <end position="249"/>
    </location>
</feature>
<organism evidence="7 8">
    <name type="scientific">Aquipuribacter hungaricus</name>
    <dbReference type="NCBI Taxonomy" id="545624"/>
    <lineage>
        <taxon>Bacteria</taxon>
        <taxon>Bacillati</taxon>
        <taxon>Actinomycetota</taxon>
        <taxon>Actinomycetes</taxon>
        <taxon>Micrococcales</taxon>
        <taxon>Intrasporangiaceae</taxon>
        <taxon>Aquipuribacter</taxon>
    </lineage>
</organism>
<evidence type="ECO:0000256" key="4">
    <source>
        <dbReference type="ARBA" id="ARBA00023204"/>
    </source>
</evidence>
<dbReference type="RefSeq" id="WP_376984286.1">
    <property type="nucleotide sequence ID" value="NZ_JBHRWW010000020.1"/>
</dbReference>
<dbReference type="NCBIfam" id="TIGR00567">
    <property type="entry name" value="3mg"/>
    <property type="match status" value="1"/>
</dbReference>
<proteinExistence type="inferred from homology"/>
<dbReference type="Proteomes" id="UP001595685">
    <property type="component" value="Unassembled WGS sequence"/>
</dbReference>
<dbReference type="Pfam" id="PF02245">
    <property type="entry name" value="Pur_DNA_glyco"/>
    <property type="match status" value="1"/>
</dbReference>
<evidence type="ECO:0000256" key="1">
    <source>
        <dbReference type="ARBA" id="ARBA00009232"/>
    </source>
</evidence>
<sequence>MTALPAGDLAGLLRGRPEVVAPGLLGCLLVAGSADGDVVLRVTEVEAYAGPGEDPGSHAHRGLRPRNATMFGRPGSLYVYFTYGLHWCANVVAHPVTDQHDGGGAGVGGPAGAVLVRAGEVVAGEPLARVRRPAAVRARDLARGPARLTRALGITGDDDGTDLLDPASRVRLLPAPEPPAAVASGPRVGVAGEGAATPWRWWETGGATVSAYRAAQPRRRSPRTASPVTADTPPAPTPEGEPPAPGGAP</sequence>
<dbReference type="InterPro" id="IPR003180">
    <property type="entry name" value="MPG"/>
</dbReference>
<keyword evidence="4 5" id="KW-0234">DNA repair</keyword>
<dbReference type="PANTHER" id="PTHR10429:SF0">
    <property type="entry name" value="DNA-3-METHYLADENINE GLYCOSYLASE"/>
    <property type="match status" value="1"/>
</dbReference>
<name>A0ABV7WK79_9MICO</name>
<dbReference type="HAMAP" id="MF_00527">
    <property type="entry name" value="3MGH"/>
    <property type="match status" value="1"/>
</dbReference>
<dbReference type="SUPFAM" id="SSF50486">
    <property type="entry name" value="FMT C-terminal domain-like"/>
    <property type="match status" value="1"/>
</dbReference>
<dbReference type="EMBL" id="JBHRWW010000020">
    <property type="protein sequence ID" value="MFC3690284.1"/>
    <property type="molecule type" value="Genomic_DNA"/>
</dbReference>
<evidence type="ECO:0000256" key="5">
    <source>
        <dbReference type="HAMAP-Rule" id="MF_00527"/>
    </source>
</evidence>
<protein>
    <recommendedName>
        <fullName evidence="5">Putative 3-methyladenine DNA glycosylase</fullName>
        <ecNumber evidence="5">3.2.2.-</ecNumber>
    </recommendedName>
</protein>
<keyword evidence="2 5" id="KW-0227">DNA damage</keyword>
<evidence type="ECO:0000256" key="6">
    <source>
        <dbReference type="SAM" id="MobiDB-lite"/>
    </source>
</evidence>
<reference evidence="8" key="1">
    <citation type="journal article" date="2019" name="Int. J. Syst. Evol. Microbiol.">
        <title>The Global Catalogue of Microorganisms (GCM) 10K type strain sequencing project: providing services to taxonomists for standard genome sequencing and annotation.</title>
        <authorList>
            <consortium name="The Broad Institute Genomics Platform"/>
            <consortium name="The Broad Institute Genome Sequencing Center for Infectious Disease"/>
            <person name="Wu L."/>
            <person name="Ma J."/>
        </authorList>
    </citation>
    <scope>NUCLEOTIDE SEQUENCE [LARGE SCALE GENOMIC DNA]</scope>
    <source>
        <strain evidence="8">NCAIM B.02333</strain>
    </source>
</reference>
<dbReference type="GO" id="GO:0016798">
    <property type="term" value="F:hydrolase activity, acting on glycosyl bonds"/>
    <property type="evidence" value="ECO:0007669"/>
    <property type="project" value="UniProtKB-KW"/>
</dbReference>
<evidence type="ECO:0000256" key="2">
    <source>
        <dbReference type="ARBA" id="ARBA00022763"/>
    </source>
</evidence>
<evidence type="ECO:0000256" key="3">
    <source>
        <dbReference type="ARBA" id="ARBA00022801"/>
    </source>
</evidence>
<comment type="similarity">
    <text evidence="1 5">Belongs to the DNA glycosylase MPG family.</text>
</comment>
<dbReference type="NCBIfam" id="NF002003">
    <property type="entry name" value="PRK00802.1-3"/>
    <property type="match status" value="1"/>
</dbReference>
<keyword evidence="8" id="KW-1185">Reference proteome</keyword>
<dbReference type="EC" id="3.2.2.-" evidence="5"/>
<dbReference type="PANTHER" id="PTHR10429">
    <property type="entry name" value="DNA-3-METHYLADENINE GLYCOSYLASE"/>
    <property type="match status" value="1"/>
</dbReference>
<dbReference type="InterPro" id="IPR011034">
    <property type="entry name" value="Formyl_transferase-like_C_sf"/>
</dbReference>
<evidence type="ECO:0000313" key="7">
    <source>
        <dbReference type="EMBL" id="MFC3690284.1"/>
    </source>
</evidence>
<feature type="compositionally biased region" description="Pro residues" evidence="6">
    <location>
        <begin position="233"/>
        <end position="249"/>
    </location>
</feature>
<dbReference type="Gene3D" id="3.10.300.10">
    <property type="entry name" value="Methylpurine-DNA glycosylase (MPG)"/>
    <property type="match status" value="1"/>
</dbReference>